<reference evidence="2 3" key="1">
    <citation type="submission" date="2018-07" db="EMBL/GenBank/DDBJ databases">
        <title>Lottiidibacillus patelloidae gen. nov., sp. nov., isolated from the intestinal tract of a marine limpet and the reclassification of B. taeanensis BH030017T, B. algicola KMM 3737T and B. hwajinpoensis SW-72T as genus Lottiidibacillus.</title>
        <authorList>
            <person name="Liu R."/>
            <person name="Huang Z."/>
        </authorList>
    </citation>
    <scope>NUCLEOTIDE SEQUENCE [LARGE SCALE GENOMIC DNA]</scope>
    <source>
        <strain evidence="2 3">BH030017</strain>
    </source>
</reference>
<name>A0A366XWT6_9BACI</name>
<comment type="caution">
    <text evidence="2">The sequence shown here is derived from an EMBL/GenBank/DDBJ whole genome shotgun (WGS) entry which is preliminary data.</text>
</comment>
<feature type="transmembrane region" description="Helical" evidence="1">
    <location>
        <begin position="33"/>
        <end position="51"/>
    </location>
</feature>
<accession>A0A366XWT6</accession>
<dbReference type="Proteomes" id="UP000253314">
    <property type="component" value="Unassembled WGS sequence"/>
</dbReference>
<feature type="transmembrane region" description="Helical" evidence="1">
    <location>
        <begin position="63"/>
        <end position="83"/>
    </location>
</feature>
<gene>
    <name evidence="2" type="ORF">DS031_10320</name>
</gene>
<organism evidence="2 3">
    <name type="scientific">Bacillus taeanensis</name>
    <dbReference type="NCBI Taxonomy" id="273032"/>
    <lineage>
        <taxon>Bacteria</taxon>
        <taxon>Bacillati</taxon>
        <taxon>Bacillota</taxon>
        <taxon>Bacilli</taxon>
        <taxon>Bacillales</taxon>
        <taxon>Bacillaceae</taxon>
        <taxon>Bacillus</taxon>
    </lineage>
</organism>
<keyword evidence="1" id="KW-0812">Transmembrane</keyword>
<keyword evidence="1" id="KW-1133">Transmembrane helix</keyword>
<sequence length="85" mass="9586">MDVIFQLIIFAVVLGVLTALSQEKKEQSTLTRFFRSFLIGAGAFLFINFILDFFQITLPSDQSGFLIIVFVGTIVLSLLIRLIKK</sequence>
<proteinExistence type="predicted"/>
<evidence type="ECO:0000313" key="2">
    <source>
        <dbReference type="EMBL" id="RBW69615.1"/>
    </source>
</evidence>
<evidence type="ECO:0000256" key="1">
    <source>
        <dbReference type="SAM" id="Phobius"/>
    </source>
</evidence>
<protein>
    <submittedName>
        <fullName evidence="2">Uncharacterized protein</fullName>
    </submittedName>
</protein>
<keyword evidence="3" id="KW-1185">Reference proteome</keyword>
<evidence type="ECO:0000313" key="3">
    <source>
        <dbReference type="Proteomes" id="UP000253314"/>
    </source>
</evidence>
<dbReference type="RefSeq" id="WP_113806001.1">
    <property type="nucleotide sequence ID" value="NZ_QOCW01000009.1"/>
</dbReference>
<keyword evidence="1" id="KW-0472">Membrane</keyword>
<feature type="transmembrane region" description="Helical" evidence="1">
    <location>
        <begin position="6"/>
        <end position="21"/>
    </location>
</feature>
<dbReference type="AlphaFoldDB" id="A0A366XWT6"/>
<dbReference type="EMBL" id="QOCW01000009">
    <property type="protein sequence ID" value="RBW69615.1"/>
    <property type="molecule type" value="Genomic_DNA"/>
</dbReference>